<protein>
    <submittedName>
        <fullName evidence="4">Glycosyl transferase</fullName>
    </submittedName>
</protein>
<dbReference type="Gene3D" id="3.90.550.10">
    <property type="entry name" value="Spore Coat Polysaccharide Biosynthesis Protein SpsA, Chain A"/>
    <property type="match status" value="1"/>
</dbReference>
<keyword evidence="1" id="KW-0328">Glycosyltransferase</keyword>
<comment type="caution">
    <text evidence="4">The sequence shown here is derived from an EMBL/GenBank/DDBJ whole genome shotgun (WGS) entry which is preliminary data.</text>
</comment>
<dbReference type="AlphaFoldDB" id="A0A261FXW8"/>
<evidence type="ECO:0000313" key="4">
    <source>
        <dbReference type="EMBL" id="OZG63948.1"/>
    </source>
</evidence>
<evidence type="ECO:0000259" key="3">
    <source>
        <dbReference type="Pfam" id="PF00535"/>
    </source>
</evidence>
<dbReference type="PANTHER" id="PTHR22916">
    <property type="entry name" value="GLYCOSYLTRANSFERASE"/>
    <property type="match status" value="1"/>
</dbReference>
<dbReference type="EMBL" id="MWWY01000026">
    <property type="protein sequence ID" value="OZG63948.1"/>
    <property type="molecule type" value="Genomic_DNA"/>
</dbReference>
<dbReference type="Pfam" id="PF00535">
    <property type="entry name" value="Glycos_transf_2"/>
    <property type="match status" value="1"/>
</dbReference>
<dbReference type="InterPro" id="IPR001173">
    <property type="entry name" value="Glyco_trans_2-like"/>
</dbReference>
<evidence type="ECO:0000313" key="5">
    <source>
        <dbReference type="Proteomes" id="UP000216074"/>
    </source>
</evidence>
<name>A0A261FXW8_9BIFI</name>
<dbReference type="CDD" id="cd00761">
    <property type="entry name" value="Glyco_tranf_GTA_type"/>
    <property type="match status" value="1"/>
</dbReference>
<gene>
    <name evidence="4" type="ORF">BHAP_1451</name>
</gene>
<reference evidence="4 5" key="1">
    <citation type="journal article" date="2017" name="BMC Genomics">
        <title>Comparative genomic and phylogenomic analyses of the Bifidobacteriaceae family.</title>
        <authorList>
            <person name="Lugli G.A."/>
            <person name="Milani C."/>
            <person name="Turroni F."/>
            <person name="Duranti S."/>
            <person name="Mancabelli L."/>
            <person name="Mangifesta M."/>
            <person name="Ferrario C."/>
            <person name="Modesto M."/>
            <person name="Mattarelli P."/>
            <person name="Jiri K."/>
            <person name="van Sinderen D."/>
            <person name="Ventura M."/>
        </authorList>
    </citation>
    <scope>NUCLEOTIDE SEQUENCE [LARGE SCALE GENOMIC DNA]</scope>
    <source>
        <strain evidence="4 5">DSM 100202</strain>
    </source>
</reference>
<dbReference type="GO" id="GO:0016757">
    <property type="term" value="F:glycosyltransferase activity"/>
    <property type="evidence" value="ECO:0007669"/>
    <property type="project" value="UniProtKB-KW"/>
</dbReference>
<evidence type="ECO:0000256" key="1">
    <source>
        <dbReference type="ARBA" id="ARBA00022676"/>
    </source>
</evidence>
<dbReference type="SUPFAM" id="SSF53448">
    <property type="entry name" value="Nucleotide-diphospho-sugar transferases"/>
    <property type="match status" value="1"/>
</dbReference>
<keyword evidence="5" id="KW-1185">Reference proteome</keyword>
<dbReference type="InterPro" id="IPR029044">
    <property type="entry name" value="Nucleotide-diphossugar_trans"/>
</dbReference>
<dbReference type="Proteomes" id="UP000216074">
    <property type="component" value="Unassembled WGS sequence"/>
</dbReference>
<dbReference type="PANTHER" id="PTHR22916:SF51">
    <property type="entry name" value="GLYCOSYLTRANSFERASE EPSH-RELATED"/>
    <property type="match status" value="1"/>
</dbReference>
<organism evidence="4 5">
    <name type="scientific">Bifidobacterium hapali</name>
    <dbReference type="NCBI Taxonomy" id="1630172"/>
    <lineage>
        <taxon>Bacteria</taxon>
        <taxon>Bacillati</taxon>
        <taxon>Actinomycetota</taxon>
        <taxon>Actinomycetes</taxon>
        <taxon>Bifidobacteriales</taxon>
        <taxon>Bifidobacteriaceae</taxon>
        <taxon>Bifidobacterium</taxon>
    </lineage>
</organism>
<feature type="domain" description="Glycosyltransferase 2-like" evidence="3">
    <location>
        <begin position="33"/>
        <end position="167"/>
    </location>
</feature>
<keyword evidence="2 4" id="KW-0808">Transferase</keyword>
<proteinExistence type="predicted"/>
<sequence length="367" mass="41838">MTQTTTANPTSTAATNIARNIAQNIAQPVTLTFIVPAYNMEEYLERCVTSLLQASDIRDIEVLIVDDGSHDATSQLADTYAARWPRNVRAIHQPNKGHGGAVNTGIANARGTYVKVVDADDWIDSQSIDRMMDTLREQRASNTPVDMVVTNYVYDKVGKRRLHTVNFRHAMRAGEVLTWDELGHFGLAEYILMHALTFRTAVVRESGMQLPEHTFYVDFIYAYQPFTKVRTMLYLDMPFYHYFIGREGQSVQTDVMIRRVDQLLLVNQRMLEATPEPGSVPDGLYRYMIHFLAIESCVASVFLILSRDPENYEKKRRMWAAIAEYSPAIYRDVRRKVMSRAINLPGSGGRWVVRHGYLVAERVVGFN</sequence>
<evidence type="ECO:0000256" key="2">
    <source>
        <dbReference type="ARBA" id="ARBA00022679"/>
    </source>
</evidence>
<accession>A0A261FXW8</accession>
<dbReference type="OrthoDB" id="396512at2"/>